<gene>
    <name evidence="1" type="ORF">E2C01_031980</name>
</gene>
<evidence type="ECO:0000313" key="1">
    <source>
        <dbReference type="EMBL" id="MPC38474.1"/>
    </source>
</evidence>
<proteinExistence type="predicted"/>
<organism evidence="1 2">
    <name type="scientific">Portunus trituberculatus</name>
    <name type="common">Swimming crab</name>
    <name type="synonym">Neptunus trituberculatus</name>
    <dbReference type="NCBI Taxonomy" id="210409"/>
    <lineage>
        <taxon>Eukaryota</taxon>
        <taxon>Metazoa</taxon>
        <taxon>Ecdysozoa</taxon>
        <taxon>Arthropoda</taxon>
        <taxon>Crustacea</taxon>
        <taxon>Multicrustacea</taxon>
        <taxon>Malacostraca</taxon>
        <taxon>Eumalacostraca</taxon>
        <taxon>Eucarida</taxon>
        <taxon>Decapoda</taxon>
        <taxon>Pleocyemata</taxon>
        <taxon>Brachyura</taxon>
        <taxon>Eubrachyura</taxon>
        <taxon>Portunoidea</taxon>
        <taxon>Portunidae</taxon>
        <taxon>Portuninae</taxon>
        <taxon>Portunus</taxon>
    </lineage>
</organism>
<comment type="caution">
    <text evidence="1">The sequence shown here is derived from an EMBL/GenBank/DDBJ whole genome shotgun (WGS) entry which is preliminary data.</text>
</comment>
<reference evidence="1 2" key="1">
    <citation type="submission" date="2019-05" db="EMBL/GenBank/DDBJ databases">
        <title>Another draft genome of Portunus trituberculatus and its Hox gene families provides insights of decapod evolution.</title>
        <authorList>
            <person name="Jeong J.-H."/>
            <person name="Song I."/>
            <person name="Kim S."/>
            <person name="Choi T."/>
            <person name="Kim D."/>
            <person name="Ryu S."/>
            <person name="Kim W."/>
        </authorList>
    </citation>
    <scope>NUCLEOTIDE SEQUENCE [LARGE SCALE GENOMIC DNA]</scope>
    <source>
        <tissue evidence="1">Muscle</tissue>
    </source>
</reference>
<dbReference type="EMBL" id="VSRR010004077">
    <property type="protein sequence ID" value="MPC38474.1"/>
    <property type="molecule type" value="Genomic_DNA"/>
</dbReference>
<protein>
    <submittedName>
        <fullName evidence="1">Uncharacterized protein</fullName>
    </submittedName>
</protein>
<dbReference type="AlphaFoldDB" id="A0A5B7F1K1"/>
<evidence type="ECO:0000313" key="2">
    <source>
        <dbReference type="Proteomes" id="UP000324222"/>
    </source>
</evidence>
<name>A0A5B7F1K1_PORTR</name>
<keyword evidence="2" id="KW-1185">Reference proteome</keyword>
<dbReference type="Proteomes" id="UP000324222">
    <property type="component" value="Unassembled WGS sequence"/>
</dbReference>
<accession>A0A5B7F1K1</accession>
<dbReference type="OrthoDB" id="6382962at2759"/>
<sequence>MSKWRLETTDSQTEKEILGFSATYLVVLLQFHVGETNSTTSQSPQTKDFPMM</sequence>